<dbReference type="GO" id="GO:0032259">
    <property type="term" value="P:methylation"/>
    <property type="evidence" value="ECO:0007669"/>
    <property type="project" value="UniProtKB-KW"/>
</dbReference>
<dbReference type="GO" id="GO:0006307">
    <property type="term" value="P:DNA alkylation repair"/>
    <property type="evidence" value="ECO:0007669"/>
    <property type="project" value="UniProtKB-UniRule"/>
</dbReference>
<reference evidence="12 16" key="2">
    <citation type="submission" date="2019-07" db="EMBL/GenBank/DDBJ databases">
        <title>antibiotic susceptibility of plant-derived lactic acid bacteria.</title>
        <authorList>
            <person name="Sugiyama M."/>
            <person name="Noda M."/>
        </authorList>
    </citation>
    <scope>NUCLEOTIDE SEQUENCE [LARGE SCALE GENOMIC DNA]</scope>
    <source>
        <strain evidence="12 16">15-1A</strain>
    </source>
</reference>
<dbReference type="HAMAP" id="MF_00772">
    <property type="entry name" value="OGT"/>
    <property type="match status" value="1"/>
</dbReference>
<sequence length="154" mass="17246">MKIETPIGPLWLDADQKGLTAVSFERISENEEANAQILSLAKQQLEEYFSGERHVFDVPLSFQRGTAFQQKVWRVLTRIPYGQSRTYKQVAQAIGQPKAARAIGQANRLNPLPIVIPCHRVIGQNGQLTGYMGKAENGLVIKRQLLVLENILAH</sequence>
<dbReference type="NCBIfam" id="TIGR00589">
    <property type="entry name" value="ogt"/>
    <property type="match status" value="1"/>
</dbReference>
<dbReference type="Proteomes" id="UP000244022">
    <property type="component" value="Unassembled WGS sequence"/>
</dbReference>
<evidence type="ECO:0000313" key="14">
    <source>
        <dbReference type="EMBL" id="PTO34542.1"/>
    </source>
</evidence>
<evidence type="ECO:0000256" key="6">
    <source>
        <dbReference type="ARBA" id="ARBA00022763"/>
    </source>
</evidence>
<dbReference type="PANTHER" id="PTHR10815">
    <property type="entry name" value="METHYLATED-DNA--PROTEIN-CYSTEINE METHYLTRANSFERASE"/>
    <property type="match status" value="1"/>
</dbReference>
<dbReference type="Gene3D" id="3.30.160.70">
    <property type="entry name" value="Methylated DNA-protein cysteine methyltransferase domain"/>
    <property type="match status" value="1"/>
</dbReference>
<dbReference type="Pfam" id="PF01035">
    <property type="entry name" value="DNA_binding_1"/>
    <property type="match status" value="1"/>
</dbReference>
<feature type="active site" description="Nucleophile; methyl group acceptor" evidence="9">
    <location>
        <position position="118"/>
    </location>
</feature>
<evidence type="ECO:0000256" key="7">
    <source>
        <dbReference type="ARBA" id="ARBA00023204"/>
    </source>
</evidence>
<dbReference type="GO" id="GO:0003908">
    <property type="term" value="F:methylated-DNA-[protein]-cysteine S-methyltransferase activity"/>
    <property type="evidence" value="ECO:0007669"/>
    <property type="project" value="UniProtKB-UniRule"/>
</dbReference>
<dbReference type="EMBL" id="AP019810">
    <property type="protein sequence ID" value="BBM14208.1"/>
    <property type="molecule type" value="Genomic_DNA"/>
</dbReference>
<dbReference type="InterPro" id="IPR036631">
    <property type="entry name" value="MGMT_N_sf"/>
</dbReference>
<evidence type="ECO:0000256" key="5">
    <source>
        <dbReference type="ARBA" id="ARBA00022679"/>
    </source>
</evidence>
<comment type="similarity">
    <text evidence="2 9">Belongs to the MGMT family.</text>
</comment>
<evidence type="ECO:0000256" key="3">
    <source>
        <dbReference type="ARBA" id="ARBA00022490"/>
    </source>
</evidence>
<comment type="subcellular location">
    <subcellularLocation>
        <location evidence="9">Cytoplasm</location>
    </subcellularLocation>
</comment>
<comment type="miscellaneous">
    <text evidence="9">This enzyme catalyzes only one turnover and therefore is not strictly catalytic. According to one definition, an enzyme is a biocatalyst that acts repeatedly and over many reaction cycles.</text>
</comment>
<dbReference type="EMBL" id="JABCAG010000045">
    <property type="protein sequence ID" value="NMP59331.1"/>
    <property type="molecule type" value="Genomic_DNA"/>
</dbReference>
<protein>
    <recommendedName>
        <fullName evidence="9">Methylated-DNA--protein-cysteine methyltransferase</fullName>
        <ecNumber evidence="9">2.1.1.63</ecNumber>
    </recommendedName>
    <alternativeName>
        <fullName evidence="9">6-O-methylguanine-DNA methyltransferase</fullName>
        <shortName evidence="9">MGMT</shortName>
    </alternativeName>
    <alternativeName>
        <fullName evidence="9">O-6-methylguanine-DNA-alkyltransferase</fullName>
    </alternativeName>
</protein>
<accession>A0A1A6G509</accession>
<dbReference type="GO" id="GO:0005737">
    <property type="term" value="C:cytoplasm"/>
    <property type="evidence" value="ECO:0007669"/>
    <property type="project" value="UniProtKB-SubCell"/>
</dbReference>
<dbReference type="InterPro" id="IPR036217">
    <property type="entry name" value="MethylDNA_cys_MeTrfase_DNAb"/>
</dbReference>
<evidence type="ECO:0000256" key="4">
    <source>
        <dbReference type="ARBA" id="ARBA00022603"/>
    </source>
</evidence>
<evidence type="ECO:0000259" key="10">
    <source>
        <dbReference type="Pfam" id="PF01035"/>
    </source>
</evidence>
<dbReference type="FunFam" id="1.10.10.10:FF:000214">
    <property type="entry name" value="Methylated-DNA--protein-cysteine methyltransferase"/>
    <property type="match status" value="1"/>
</dbReference>
<dbReference type="InterPro" id="IPR036388">
    <property type="entry name" value="WH-like_DNA-bd_sf"/>
</dbReference>
<dbReference type="InterPro" id="IPR014048">
    <property type="entry name" value="MethylDNA_cys_MeTrfase_DNA-bd"/>
</dbReference>
<evidence type="ECO:0000313" key="17">
    <source>
        <dbReference type="Proteomes" id="UP000557857"/>
    </source>
</evidence>
<dbReference type="InterPro" id="IPR008332">
    <property type="entry name" value="MethylG_MeTrfase_N"/>
</dbReference>
<dbReference type="CDD" id="cd06445">
    <property type="entry name" value="ATase"/>
    <property type="match status" value="1"/>
</dbReference>
<comment type="function">
    <text evidence="9">Involved in the cellular defense against the biological effects of O6-methylguanine (O6-MeG) and O4-methylthymine (O4-MeT) in DNA. Repairs the methylated nucleobase in DNA by stoichiometrically transferring the methyl group to a cysteine residue in the enzyme. This is a suicide reaction: the enzyme is irreversibly inactivated.</text>
</comment>
<dbReference type="Gene3D" id="1.10.10.10">
    <property type="entry name" value="Winged helix-like DNA-binding domain superfamily/Winged helix DNA-binding domain"/>
    <property type="match status" value="1"/>
</dbReference>
<keyword evidence="7 9" id="KW-0234">DNA repair</keyword>
<dbReference type="EMBL" id="PYGR01000057">
    <property type="protein sequence ID" value="PTO34542.1"/>
    <property type="molecule type" value="Genomic_DNA"/>
</dbReference>
<reference evidence="14 15" key="1">
    <citation type="submission" date="2018-03" db="EMBL/GenBank/DDBJ databases">
        <title>Draft genome sequences of four Enterococcus mundtii strains isolated from beef slaughterhouses in Kenya.</title>
        <authorList>
            <person name="Wambui J."/>
            <person name="Stevens M."/>
            <person name="Njage P."/>
            <person name="Stephan R."/>
            <person name="Tasara T."/>
        </authorList>
    </citation>
    <scope>NUCLEOTIDE SEQUENCE [LARGE SCALE GENOMIC DNA]</scope>
    <source>
        <strain evidence="14 15">H18-EM</strain>
    </source>
</reference>
<dbReference type="InterPro" id="IPR023546">
    <property type="entry name" value="MGMT"/>
</dbReference>
<keyword evidence="4 9" id="KW-0489">Methyltransferase</keyword>
<dbReference type="SUPFAM" id="SSF46767">
    <property type="entry name" value="Methylated DNA-protein cysteine methyltransferase, C-terminal domain"/>
    <property type="match status" value="1"/>
</dbReference>
<proteinExistence type="inferred from homology"/>
<evidence type="ECO:0000313" key="12">
    <source>
        <dbReference type="EMBL" id="BBM14208.1"/>
    </source>
</evidence>
<evidence type="ECO:0000256" key="9">
    <source>
        <dbReference type="HAMAP-Rule" id="MF_00772"/>
    </source>
</evidence>
<dbReference type="Pfam" id="PF02870">
    <property type="entry name" value="Methyltransf_1N"/>
    <property type="match status" value="1"/>
</dbReference>
<feature type="domain" description="Methylated-DNA-[protein]-cysteine S-methyltransferase DNA binding" evidence="10">
    <location>
        <begin position="67"/>
        <end position="150"/>
    </location>
</feature>
<dbReference type="SUPFAM" id="SSF53155">
    <property type="entry name" value="Methylated DNA-protein cysteine methyltransferase domain"/>
    <property type="match status" value="1"/>
</dbReference>
<name>A0A1A6G509_ENTMU</name>
<feature type="domain" description="Methylguanine DNA methyltransferase ribonuclease-like" evidence="11">
    <location>
        <begin position="3"/>
        <end position="61"/>
    </location>
</feature>
<evidence type="ECO:0000256" key="8">
    <source>
        <dbReference type="ARBA" id="ARBA00049348"/>
    </source>
</evidence>
<evidence type="ECO:0000313" key="15">
    <source>
        <dbReference type="Proteomes" id="UP000244022"/>
    </source>
</evidence>
<dbReference type="InterPro" id="IPR001497">
    <property type="entry name" value="MethylDNA_cys_MeTrfase_AS"/>
</dbReference>
<evidence type="ECO:0000256" key="1">
    <source>
        <dbReference type="ARBA" id="ARBA00001286"/>
    </source>
</evidence>
<evidence type="ECO:0000256" key="2">
    <source>
        <dbReference type="ARBA" id="ARBA00008711"/>
    </source>
</evidence>
<evidence type="ECO:0000313" key="13">
    <source>
        <dbReference type="EMBL" id="NMP59331.1"/>
    </source>
</evidence>
<gene>
    <name evidence="14" type="ORF">C6N14_11600</name>
    <name evidence="12" type="ORF">EM151A_0970</name>
    <name evidence="13" type="ORF">HI921_12805</name>
</gene>
<comment type="catalytic activity">
    <reaction evidence="8 9">
        <text>a 6-O-methyl-2'-deoxyguanosine in DNA + L-cysteinyl-[protein] = S-methyl-L-cysteinyl-[protein] + a 2'-deoxyguanosine in DNA</text>
        <dbReference type="Rhea" id="RHEA:24000"/>
        <dbReference type="Rhea" id="RHEA-COMP:10131"/>
        <dbReference type="Rhea" id="RHEA-COMP:10132"/>
        <dbReference type="Rhea" id="RHEA-COMP:11367"/>
        <dbReference type="Rhea" id="RHEA-COMP:11368"/>
        <dbReference type="ChEBI" id="CHEBI:29950"/>
        <dbReference type="ChEBI" id="CHEBI:82612"/>
        <dbReference type="ChEBI" id="CHEBI:85445"/>
        <dbReference type="ChEBI" id="CHEBI:85448"/>
        <dbReference type="EC" id="2.1.1.63"/>
    </reaction>
</comment>
<dbReference type="Proteomes" id="UP000509460">
    <property type="component" value="Chromosome"/>
</dbReference>
<dbReference type="RefSeq" id="WP_010734626.1">
    <property type="nucleotide sequence ID" value="NZ_AP019810.1"/>
</dbReference>
<dbReference type="AlphaFoldDB" id="A0A1A6G509"/>
<reference evidence="13 17" key="3">
    <citation type="submission" date="2020-04" db="EMBL/GenBank/DDBJ databases">
        <authorList>
            <person name="Abaymova A."/>
            <person name="Teymurazov M."/>
            <person name="Tazyna O."/>
            <person name="Chatushin Y."/>
            <person name="Svetoch E."/>
            <person name="Pereligyn V."/>
            <person name="Pohylenko V."/>
            <person name="Platonov M."/>
            <person name="Kartsev N."/>
            <person name="Skryabin Y."/>
            <person name="Sizova A."/>
            <person name="Solomentsev V."/>
            <person name="Kislichkina A."/>
            <person name="Bogun A."/>
        </authorList>
    </citation>
    <scope>NUCLEOTIDE SEQUENCE [LARGE SCALE GENOMIC DNA]</scope>
    <source>
        <strain evidence="13">SCPM-O-B-8398</strain>
        <strain evidence="17">SCPM-O-B-8398 (E28)</strain>
    </source>
</reference>
<keyword evidence="6 9" id="KW-0227">DNA damage</keyword>
<organism evidence="13 17">
    <name type="scientific">Enterococcus mundtii</name>
    <dbReference type="NCBI Taxonomy" id="53346"/>
    <lineage>
        <taxon>Bacteria</taxon>
        <taxon>Bacillati</taxon>
        <taxon>Bacillota</taxon>
        <taxon>Bacilli</taxon>
        <taxon>Lactobacillales</taxon>
        <taxon>Enterococcaceae</taxon>
        <taxon>Enterococcus</taxon>
    </lineage>
</organism>
<dbReference type="PROSITE" id="PS00374">
    <property type="entry name" value="MGMT"/>
    <property type="match status" value="1"/>
</dbReference>
<keyword evidence="3 9" id="KW-0963">Cytoplasm</keyword>
<evidence type="ECO:0000259" key="11">
    <source>
        <dbReference type="Pfam" id="PF02870"/>
    </source>
</evidence>
<comment type="catalytic activity">
    <reaction evidence="1 9">
        <text>a 4-O-methyl-thymidine in DNA + L-cysteinyl-[protein] = a thymidine in DNA + S-methyl-L-cysteinyl-[protein]</text>
        <dbReference type="Rhea" id="RHEA:53428"/>
        <dbReference type="Rhea" id="RHEA-COMP:10131"/>
        <dbReference type="Rhea" id="RHEA-COMP:10132"/>
        <dbReference type="Rhea" id="RHEA-COMP:13555"/>
        <dbReference type="Rhea" id="RHEA-COMP:13556"/>
        <dbReference type="ChEBI" id="CHEBI:29950"/>
        <dbReference type="ChEBI" id="CHEBI:82612"/>
        <dbReference type="ChEBI" id="CHEBI:137386"/>
        <dbReference type="ChEBI" id="CHEBI:137387"/>
        <dbReference type="EC" id="2.1.1.63"/>
    </reaction>
</comment>
<dbReference type="EC" id="2.1.1.63" evidence="9"/>
<dbReference type="PANTHER" id="PTHR10815:SF5">
    <property type="entry name" value="METHYLATED-DNA--PROTEIN-CYSTEINE METHYLTRANSFERASE"/>
    <property type="match status" value="1"/>
</dbReference>
<evidence type="ECO:0000313" key="16">
    <source>
        <dbReference type="Proteomes" id="UP000509460"/>
    </source>
</evidence>
<keyword evidence="5 9" id="KW-0808">Transferase</keyword>
<dbReference type="Proteomes" id="UP000557857">
    <property type="component" value="Unassembled WGS sequence"/>
</dbReference>